<dbReference type="Pfam" id="PF08495">
    <property type="entry name" value="FIST"/>
    <property type="match status" value="1"/>
</dbReference>
<dbReference type="PROSITE" id="PS50887">
    <property type="entry name" value="GGDEF"/>
    <property type="match status" value="1"/>
</dbReference>
<evidence type="ECO:0000313" key="4">
    <source>
        <dbReference type="EMBL" id="GHG60541.1"/>
    </source>
</evidence>
<dbReference type="InterPro" id="IPR050469">
    <property type="entry name" value="Diguanylate_Cyclase"/>
</dbReference>
<accession>A0ABQ3KTN8</accession>
<dbReference type="InterPro" id="IPR013702">
    <property type="entry name" value="FIST_domain_N"/>
</dbReference>
<dbReference type="Proteomes" id="UP000659697">
    <property type="component" value="Unassembled WGS sequence"/>
</dbReference>
<evidence type="ECO:0000313" key="5">
    <source>
        <dbReference type="Proteomes" id="UP000659697"/>
    </source>
</evidence>
<name>A0ABQ3KTN8_9ALTE</name>
<dbReference type="PANTHER" id="PTHR45138">
    <property type="entry name" value="REGULATORY COMPONENTS OF SENSORY TRANSDUCTION SYSTEM"/>
    <property type="match status" value="1"/>
</dbReference>
<dbReference type="Pfam" id="PF00990">
    <property type="entry name" value="GGDEF"/>
    <property type="match status" value="1"/>
</dbReference>
<dbReference type="SMART" id="SM00267">
    <property type="entry name" value="GGDEF"/>
    <property type="match status" value="1"/>
</dbReference>
<protein>
    <recommendedName>
        <fullName evidence="1">diguanylate cyclase</fullName>
        <ecNumber evidence="1">2.7.7.65</ecNumber>
    </recommendedName>
</protein>
<dbReference type="InterPro" id="IPR019494">
    <property type="entry name" value="FIST_C"/>
</dbReference>
<evidence type="ECO:0000256" key="2">
    <source>
        <dbReference type="ARBA" id="ARBA00034247"/>
    </source>
</evidence>
<dbReference type="PANTHER" id="PTHR45138:SF9">
    <property type="entry name" value="DIGUANYLATE CYCLASE DGCM-RELATED"/>
    <property type="match status" value="1"/>
</dbReference>
<dbReference type="Gene3D" id="3.30.70.270">
    <property type="match status" value="1"/>
</dbReference>
<feature type="domain" description="GGDEF" evidence="3">
    <location>
        <begin position="448"/>
        <end position="576"/>
    </location>
</feature>
<dbReference type="EMBL" id="BNAO01000001">
    <property type="protein sequence ID" value="GHG60541.1"/>
    <property type="molecule type" value="Genomic_DNA"/>
</dbReference>
<dbReference type="InterPro" id="IPR000160">
    <property type="entry name" value="GGDEF_dom"/>
</dbReference>
<comment type="caution">
    <text evidence="4">The sequence shown here is derived from an EMBL/GenBank/DDBJ whole genome shotgun (WGS) entry which is preliminary data.</text>
</comment>
<sequence>MKTSILHFSELAAISDLAFAGLPQSKPLLIQAYINDDVTPWISALQQVLQRCVPNATVAGMTNYAQIEHGNIKQQGMSVFVTEFTESKVSQTLLRAESSEAEKVTALQQLLQPDTKVLLVHSSDLLSRHAHLLPLITQLRPDIIVAGAVAQPAGVELYSCVFNHQQQAEDAFLLTALHGYNLQARSALKRNWFAIGKPMQVTAAHHNCVSTIDEQSVVDLYQHYLGPGVAQHLPAASSMFPLFFDDSVHQNTAFVIKTTADGGAVFNQKVEVGQQVRLAFANMNSLLDNSYLAAIGPLNAEQVFVFSCGVRLDLLKENIVEEIAPLAAKLPVCGTFGFGEMAMDEHGKAGLFSHSMSLLFLAEQPSPVSFSLPPEQATQVERHEFKLSSEELLGIYSNLTRALMQDLTHTNNALKQLTLTDHLTGIGNRKYLDEQLHKEQQLYQRYHRPFSILLLDIDHFKAINDKFGHLNGDKVLIAVAKTLIREVRDVDIVGRWGGEEFMVICPDTDLEQSYGLAERLRIAILELRILTDDGIIQLTTSIGVAELAELMNIDQLLQQADKHLYQAKSQGRNQVL</sequence>
<evidence type="ECO:0000256" key="1">
    <source>
        <dbReference type="ARBA" id="ARBA00012528"/>
    </source>
</evidence>
<dbReference type="InterPro" id="IPR043128">
    <property type="entry name" value="Rev_trsase/Diguanyl_cyclase"/>
</dbReference>
<dbReference type="CDD" id="cd01949">
    <property type="entry name" value="GGDEF"/>
    <property type="match status" value="1"/>
</dbReference>
<evidence type="ECO:0000259" key="3">
    <source>
        <dbReference type="PROSITE" id="PS50887"/>
    </source>
</evidence>
<organism evidence="4 5">
    <name type="scientific">Alishewanella longhuensis</name>
    <dbReference type="NCBI Taxonomy" id="1091037"/>
    <lineage>
        <taxon>Bacteria</taxon>
        <taxon>Pseudomonadati</taxon>
        <taxon>Pseudomonadota</taxon>
        <taxon>Gammaproteobacteria</taxon>
        <taxon>Alteromonadales</taxon>
        <taxon>Alteromonadaceae</taxon>
        <taxon>Alishewanella</taxon>
    </lineage>
</organism>
<dbReference type="NCBIfam" id="TIGR00254">
    <property type="entry name" value="GGDEF"/>
    <property type="match status" value="1"/>
</dbReference>
<dbReference type="EC" id="2.7.7.65" evidence="1"/>
<dbReference type="SMART" id="SM01204">
    <property type="entry name" value="FIST_C"/>
    <property type="match status" value="1"/>
</dbReference>
<dbReference type="RefSeq" id="WP_189429628.1">
    <property type="nucleotide sequence ID" value="NZ_BNAO01000001.1"/>
</dbReference>
<dbReference type="InterPro" id="IPR029787">
    <property type="entry name" value="Nucleotide_cyclase"/>
</dbReference>
<dbReference type="Pfam" id="PF10442">
    <property type="entry name" value="FIST_C"/>
    <property type="match status" value="1"/>
</dbReference>
<proteinExistence type="predicted"/>
<reference evidence="5" key="1">
    <citation type="journal article" date="2019" name="Int. J. Syst. Evol. Microbiol.">
        <title>The Global Catalogue of Microorganisms (GCM) 10K type strain sequencing project: providing services to taxonomists for standard genome sequencing and annotation.</title>
        <authorList>
            <consortium name="The Broad Institute Genomics Platform"/>
            <consortium name="The Broad Institute Genome Sequencing Center for Infectious Disease"/>
            <person name="Wu L."/>
            <person name="Ma J."/>
        </authorList>
    </citation>
    <scope>NUCLEOTIDE SEQUENCE [LARGE SCALE GENOMIC DNA]</scope>
    <source>
        <strain evidence="5">CGMCC 1.7003</strain>
    </source>
</reference>
<gene>
    <name evidence="4" type="ORF">GCM10010919_04080</name>
</gene>
<dbReference type="SUPFAM" id="SSF55073">
    <property type="entry name" value="Nucleotide cyclase"/>
    <property type="match status" value="1"/>
</dbReference>
<comment type="catalytic activity">
    <reaction evidence="2">
        <text>2 GTP = 3',3'-c-di-GMP + 2 diphosphate</text>
        <dbReference type="Rhea" id="RHEA:24898"/>
        <dbReference type="ChEBI" id="CHEBI:33019"/>
        <dbReference type="ChEBI" id="CHEBI:37565"/>
        <dbReference type="ChEBI" id="CHEBI:58805"/>
        <dbReference type="EC" id="2.7.7.65"/>
    </reaction>
</comment>
<keyword evidence="5" id="KW-1185">Reference proteome</keyword>